<organism evidence="2 3">
    <name type="scientific">Candidatus Raymondbacteria bacterium RIFOXYD12_FULL_49_13</name>
    <dbReference type="NCBI Taxonomy" id="1817890"/>
    <lineage>
        <taxon>Bacteria</taxon>
        <taxon>Raymondiibacteriota</taxon>
    </lineage>
</organism>
<dbReference type="AlphaFoldDB" id="A0A1F7FB99"/>
<evidence type="ECO:0008006" key="4">
    <source>
        <dbReference type="Google" id="ProtNLM"/>
    </source>
</evidence>
<feature type="signal peptide" evidence="1">
    <location>
        <begin position="1"/>
        <end position="21"/>
    </location>
</feature>
<evidence type="ECO:0000313" key="2">
    <source>
        <dbReference type="EMBL" id="OGK03945.1"/>
    </source>
</evidence>
<keyword evidence="1" id="KW-0732">Signal</keyword>
<dbReference type="Proteomes" id="UP000179243">
    <property type="component" value="Unassembled WGS sequence"/>
</dbReference>
<feature type="chain" id="PRO_5009528552" description="Secretion system C-terminal sorting domain-containing protein" evidence="1">
    <location>
        <begin position="22"/>
        <end position="516"/>
    </location>
</feature>
<comment type="caution">
    <text evidence="2">The sequence shown here is derived from an EMBL/GenBank/DDBJ whole genome shotgun (WGS) entry which is preliminary data.</text>
</comment>
<evidence type="ECO:0000256" key="1">
    <source>
        <dbReference type="SAM" id="SignalP"/>
    </source>
</evidence>
<gene>
    <name evidence="2" type="ORF">A2519_04440</name>
</gene>
<dbReference type="EMBL" id="MFYX01000078">
    <property type="protein sequence ID" value="OGK03945.1"/>
    <property type="molecule type" value="Genomic_DNA"/>
</dbReference>
<dbReference type="InterPro" id="IPR026444">
    <property type="entry name" value="Secre_tail"/>
</dbReference>
<accession>A0A1F7FB99</accession>
<dbReference type="NCBIfam" id="TIGR04183">
    <property type="entry name" value="Por_Secre_tail"/>
    <property type="match status" value="1"/>
</dbReference>
<evidence type="ECO:0000313" key="3">
    <source>
        <dbReference type="Proteomes" id="UP000179243"/>
    </source>
</evidence>
<proteinExistence type="predicted"/>
<reference evidence="2 3" key="1">
    <citation type="journal article" date="2016" name="Nat. Commun.">
        <title>Thousands of microbial genomes shed light on interconnected biogeochemical processes in an aquifer system.</title>
        <authorList>
            <person name="Anantharaman K."/>
            <person name="Brown C.T."/>
            <person name="Hug L.A."/>
            <person name="Sharon I."/>
            <person name="Castelle C.J."/>
            <person name="Probst A.J."/>
            <person name="Thomas B.C."/>
            <person name="Singh A."/>
            <person name="Wilkins M.J."/>
            <person name="Karaoz U."/>
            <person name="Brodie E.L."/>
            <person name="Williams K.H."/>
            <person name="Hubbard S.S."/>
            <person name="Banfield J.F."/>
        </authorList>
    </citation>
    <scope>NUCLEOTIDE SEQUENCE [LARGE SCALE GENOMIC DNA]</scope>
</reference>
<name>A0A1F7FB99_UNCRA</name>
<sequence>MKRIVVALIAGLFLIPGPVQPDSSLLLLPSDLEYLGAFRLPSESDGNTSWNSGGKGMTYYPAGDVSGPDDGYPGSIFGIGHSVKGGVSEFNIPVPVISPNKILGDLNTAQTLQGFYDITEGRHGTDNYVLKGIEYLPAQGEMTEDKIHWCMEEYYIPPFDKPSHSWASLDLSNPRTPGLWHIGQPGEFHMGTTSRYIFEIPKAWSDVNTPGKLLVTGRFRSQAGSFGPTLYTYGPWNNGNPPSDSAYLDAIEMLRYPQPGQMFNGWSSDTTFGFHNADDWEDGAWLTASDKAAVIITGTKALGSICYGTPDVTVECDMYCGGKGYQADDYAACILFYNPDDLAAVVHGEMQKNEPQPYTWVFMDSLMFMSGCTRSTLAGTAYDRAHNLLYISEIGADTLPGTYDTRPLIHVWRVSSPGVAAAPGATMRVKDLNVSTWPNPFNKTAHIMISNRSAIRISRVGLFYTNGKLMHTKRIFDYHAPVVEITFDATSQPAGVYILKINAGSQTVTRRITLLK</sequence>
<protein>
    <recommendedName>
        <fullName evidence="4">Secretion system C-terminal sorting domain-containing protein</fullName>
    </recommendedName>
</protein>